<comment type="caution">
    <text evidence="1">The sequence shown here is derived from an EMBL/GenBank/DDBJ whole genome shotgun (WGS) entry which is preliminary data.</text>
</comment>
<proteinExistence type="predicted"/>
<keyword evidence="2" id="KW-1185">Reference proteome</keyword>
<name>A0ACC7VGS4_9BACI</name>
<organism evidence="1 2">
    <name type="scientific">Pontibacillus yanchengensis</name>
    <dbReference type="NCBI Taxonomy" id="462910"/>
    <lineage>
        <taxon>Bacteria</taxon>
        <taxon>Bacillati</taxon>
        <taxon>Bacillota</taxon>
        <taxon>Bacilli</taxon>
        <taxon>Bacillales</taxon>
        <taxon>Bacillaceae</taxon>
        <taxon>Pontibacillus</taxon>
    </lineage>
</organism>
<reference evidence="1" key="1">
    <citation type="submission" date="2019-11" db="EMBL/GenBank/DDBJ databases">
        <title>Genome sequences of 17 halophilic strains isolated from different environments.</title>
        <authorList>
            <person name="Furrow R.E."/>
        </authorList>
    </citation>
    <scope>NUCLEOTIDE SEQUENCE</scope>
    <source>
        <strain evidence="1">22510_22_Filter</strain>
    </source>
</reference>
<evidence type="ECO:0000313" key="1">
    <source>
        <dbReference type="EMBL" id="MYL53982.1"/>
    </source>
</evidence>
<sequence>MKSKIIVLLMVTVISVAVVGCSGGSESESSSDGNGKTTLSVWAMGAEGKKLKDFVENFEKENENIDVEVQAIPWGKAHDKLLTAVASGDGPDVLQLGTTWMAEFANAGALMDLSKYTEDYPSFEKDNFFEGSVSTMTYEDKVVGIPWYVDTRVLYYRKDLLKEVGYEQPPGTWKKLKEVSEKLANREGGEYGLDIDRQDQLNPFIFAWQNGYSSDVQNNDMNFDSPEFMEAMEYYVSYFDEGLSQKEKGANIIPAFKSGKKPMFFSGPWMIDIIKEKAPDLEGKWATAVMPEKETQMSSMGGSNLAVFHNTENVDASLKFISHMTQVDTQIDWLNTSQVLPSRKEAWEKSKLNDDPMYATFGKQLENTTAPPQTENFERIAQELLSTLDKAIVGDADLEKELKELNKQANKILKEE</sequence>
<protein>
    <submittedName>
        <fullName evidence="1">Extracellular solute-binding protein</fullName>
    </submittedName>
</protein>
<dbReference type="Proteomes" id="UP000466692">
    <property type="component" value="Unassembled WGS sequence"/>
</dbReference>
<gene>
    <name evidence="1" type="ORF">GLW08_11600</name>
</gene>
<accession>A0ACC7VGS4</accession>
<evidence type="ECO:0000313" key="2">
    <source>
        <dbReference type="Proteomes" id="UP000466692"/>
    </source>
</evidence>
<dbReference type="EMBL" id="WMEU01000003">
    <property type="protein sequence ID" value="MYL53982.1"/>
    <property type="molecule type" value="Genomic_DNA"/>
</dbReference>